<gene>
    <name evidence="2" type="ORF">p113_116</name>
</gene>
<dbReference type="CDD" id="cd00093">
    <property type="entry name" value="HTH_XRE"/>
    <property type="match status" value="1"/>
</dbReference>
<evidence type="ECO:0000313" key="3">
    <source>
        <dbReference type="Proteomes" id="UP000677423"/>
    </source>
</evidence>
<dbReference type="PROSITE" id="PS50943">
    <property type="entry name" value="HTH_CROC1"/>
    <property type="match status" value="1"/>
</dbReference>
<evidence type="ECO:0000313" key="2">
    <source>
        <dbReference type="EMBL" id="QVW54538.1"/>
    </source>
</evidence>
<dbReference type="Pfam" id="PF01381">
    <property type="entry name" value="HTH_3"/>
    <property type="match status" value="1"/>
</dbReference>
<keyword evidence="3" id="KW-1185">Reference proteome</keyword>
<sequence length="165" mass="18398">MLKSSNLKHGDTIKYLSSTNDKFIKNKVYLVWVVDHSGIPVVLSEEQNYVSVIDLNPQNWESSKGQVMEKINLNEVVTELGVNKDDTEEYTRALSDTLRGYIHSAREEQGLSQRALATKAGITQKAISTYENGLTVISLPSLFKIMAVLGIEVTISIPEVVENEQ</sequence>
<feature type="domain" description="HTH cro/C1-type" evidence="1">
    <location>
        <begin position="102"/>
        <end position="156"/>
    </location>
</feature>
<organism evidence="2 3">
    <name type="scientific">Enterococcus phage 113</name>
    <dbReference type="NCBI Taxonomy" id="2835638"/>
    <lineage>
        <taxon>Viruses</taxon>
        <taxon>Duplodnaviria</taxon>
        <taxon>Heunggongvirae</taxon>
        <taxon>Uroviricota</taxon>
        <taxon>Caudoviricetes</taxon>
        <taxon>Herelleviridae</taxon>
        <taxon>Brockvirinae</taxon>
        <taxon>Schiekvirus</taxon>
        <taxon>Schiekvirus sv113</taxon>
    </lineage>
</organism>
<name>A0A8E7FY85_9CAUD</name>
<dbReference type="EMBL" id="MZ147816">
    <property type="protein sequence ID" value="QVW54538.1"/>
    <property type="molecule type" value="Genomic_DNA"/>
</dbReference>
<accession>A0A8E7FY85</accession>
<reference evidence="2 3" key="1">
    <citation type="submission" date="2021-05" db="EMBL/GenBank/DDBJ databases">
        <authorList>
            <person name="Canfield G.S."/>
            <person name="Duerkop B.A."/>
        </authorList>
    </citation>
    <scope>NUCLEOTIDE SEQUENCE [LARGE SCALE GENOMIC DNA]</scope>
</reference>
<dbReference type="SMART" id="SM00530">
    <property type="entry name" value="HTH_XRE"/>
    <property type="match status" value="1"/>
</dbReference>
<dbReference type="InterPro" id="IPR001387">
    <property type="entry name" value="Cro/C1-type_HTH"/>
</dbReference>
<proteinExistence type="predicted"/>
<protein>
    <submittedName>
        <fullName evidence="2">CI-like repressor</fullName>
    </submittedName>
</protein>
<dbReference type="Proteomes" id="UP000677423">
    <property type="component" value="Segment"/>
</dbReference>
<evidence type="ECO:0000259" key="1">
    <source>
        <dbReference type="PROSITE" id="PS50943"/>
    </source>
</evidence>